<protein>
    <submittedName>
        <fullName evidence="1">Uncharacterized protein</fullName>
    </submittedName>
</protein>
<sequence length="36" mass="4092">MTPVTIASCHSLNIVRISTTTTNFHYSFQRSYGIDE</sequence>
<dbReference type="AlphaFoldDB" id="A0A383CM11"/>
<dbReference type="EMBL" id="UINC01209978">
    <property type="protein sequence ID" value="SVE33232.1"/>
    <property type="molecule type" value="Genomic_DNA"/>
</dbReference>
<proteinExistence type="predicted"/>
<reference evidence="1" key="1">
    <citation type="submission" date="2018-05" db="EMBL/GenBank/DDBJ databases">
        <authorList>
            <person name="Lanie J.A."/>
            <person name="Ng W.-L."/>
            <person name="Kazmierczak K.M."/>
            <person name="Andrzejewski T.M."/>
            <person name="Davidsen T.M."/>
            <person name="Wayne K.J."/>
            <person name="Tettelin H."/>
            <person name="Glass J.I."/>
            <person name="Rusch D."/>
            <person name="Podicherti R."/>
            <person name="Tsui H.-C.T."/>
            <person name="Winkler M.E."/>
        </authorList>
    </citation>
    <scope>NUCLEOTIDE SEQUENCE</scope>
</reference>
<organism evidence="1">
    <name type="scientific">marine metagenome</name>
    <dbReference type="NCBI Taxonomy" id="408172"/>
    <lineage>
        <taxon>unclassified sequences</taxon>
        <taxon>metagenomes</taxon>
        <taxon>ecological metagenomes</taxon>
    </lineage>
</organism>
<name>A0A383CM11_9ZZZZ</name>
<accession>A0A383CM11</accession>
<evidence type="ECO:0000313" key="1">
    <source>
        <dbReference type="EMBL" id="SVE33232.1"/>
    </source>
</evidence>
<gene>
    <name evidence="1" type="ORF">METZ01_LOCUS486086</name>
</gene>
<feature type="non-terminal residue" evidence="1">
    <location>
        <position position="36"/>
    </location>
</feature>